<protein>
    <recommendedName>
        <fullName evidence="3">ubiquitinyl hydrolase 1</fullName>
        <ecNumber evidence="3">3.4.19.12</ecNumber>
    </recommendedName>
</protein>
<evidence type="ECO:0000256" key="2">
    <source>
        <dbReference type="ARBA" id="ARBA00004123"/>
    </source>
</evidence>
<dbReference type="EMBL" id="CATNWA010020899">
    <property type="protein sequence ID" value="CAI9620342.1"/>
    <property type="molecule type" value="Genomic_DNA"/>
</dbReference>
<name>A0ABN9HHJ4_9NEOB</name>
<feature type="domain" description="USP" evidence="9">
    <location>
        <begin position="69"/>
        <end position="137"/>
    </location>
</feature>
<evidence type="ECO:0000256" key="5">
    <source>
        <dbReference type="ARBA" id="ARBA00022786"/>
    </source>
</evidence>
<keyword evidence="11" id="KW-1185">Reference proteome</keyword>
<comment type="catalytic activity">
    <reaction evidence="1">
        <text>Thiol-dependent hydrolysis of ester, thioester, amide, peptide and isopeptide bonds formed by the C-terminal Gly of ubiquitin (a 76-residue protein attached to proteins as an intracellular targeting signal).</text>
        <dbReference type="EC" id="3.4.19.12"/>
    </reaction>
</comment>
<dbReference type="Proteomes" id="UP001162483">
    <property type="component" value="Unassembled WGS sequence"/>
</dbReference>
<dbReference type="Gene3D" id="3.90.70.10">
    <property type="entry name" value="Cysteine proteinases"/>
    <property type="match status" value="1"/>
</dbReference>
<evidence type="ECO:0000313" key="10">
    <source>
        <dbReference type="EMBL" id="CAI9620342.1"/>
    </source>
</evidence>
<evidence type="ECO:0000256" key="8">
    <source>
        <dbReference type="ARBA" id="ARBA00023242"/>
    </source>
</evidence>
<dbReference type="InterPro" id="IPR028889">
    <property type="entry name" value="USP"/>
</dbReference>
<comment type="caution">
    <text evidence="10">The sequence shown here is derived from an EMBL/GenBank/DDBJ whole genome shotgun (WGS) entry which is preliminary data.</text>
</comment>
<dbReference type="PANTHER" id="PTHR43982">
    <property type="entry name" value="UBIQUITIN CARBOXYL-TERMINAL HYDROLASE"/>
    <property type="match status" value="1"/>
</dbReference>
<sequence length="137" mass="15896">MNDKDELQTAIALSLQESAIHQVERNDSRDRCPDCLCVENKNRAKRKRSDVWGNSPDPNDLRRNGDWPVGLKNIGNTCWFSAVIQSLFHLPEFRRLVHSYSISQSMLERCQNRSEKRNIAFMQELQCLFALMVGSNR</sequence>
<dbReference type="InterPro" id="IPR001394">
    <property type="entry name" value="Peptidase_C19_UCH"/>
</dbReference>
<dbReference type="SUPFAM" id="SSF54001">
    <property type="entry name" value="Cysteine proteinases"/>
    <property type="match status" value="1"/>
</dbReference>
<accession>A0ABN9HHJ4</accession>
<dbReference type="Pfam" id="PF00443">
    <property type="entry name" value="UCH"/>
    <property type="match status" value="1"/>
</dbReference>
<dbReference type="PANTHER" id="PTHR43982:SF1">
    <property type="entry name" value="UBIQUITIN CARBOXYL-TERMINAL HYDROLASE 14"/>
    <property type="match status" value="1"/>
</dbReference>
<evidence type="ECO:0000313" key="11">
    <source>
        <dbReference type="Proteomes" id="UP001162483"/>
    </source>
</evidence>
<dbReference type="PROSITE" id="PS00972">
    <property type="entry name" value="USP_1"/>
    <property type="match status" value="1"/>
</dbReference>
<evidence type="ECO:0000256" key="3">
    <source>
        <dbReference type="ARBA" id="ARBA00012759"/>
    </source>
</evidence>
<keyword evidence="6" id="KW-0378">Hydrolase</keyword>
<keyword evidence="5" id="KW-0833">Ubl conjugation pathway</keyword>
<dbReference type="InterPro" id="IPR018200">
    <property type="entry name" value="USP_CS"/>
</dbReference>
<feature type="non-terminal residue" evidence="10">
    <location>
        <position position="137"/>
    </location>
</feature>
<dbReference type="PROSITE" id="PS50235">
    <property type="entry name" value="USP_3"/>
    <property type="match status" value="1"/>
</dbReference>
<evidence type="ECO:0000256" key="7">
    <source>
        <dbReference type="ARBA" id="ARBA00022807"/>
    </source>
</evidence>
<dbReference type="InterPro" id="IPR044635">
    <property type="entry name" value="UBP14-like"/>
</dbReference>
<keyword evidence="4" id="KW-0645">Protease</keyword>
<evidence type="ECO:0000256" key="6">
    <source>
        <dbReference type="ARBA" id="ARBA00022801"/>
    </source>
</evidence>
<evidence type="ECO:0000256" key="1">
    <source>
        <dbReference type="ARBA" id="ARBA00000707"/>
    </source>
</evidence>
<dbReference type="InterPro" id="IPR038765">
    <property type="entry name" value="Papain-like_cys_pep_sf"/>
</dbReference>
<comment type="subcellular location">
    <subcellularLocation>
        <location evidence="2">Nucleus</location>
    </subcellularLocation>
</comment>
<reference evidence="10" key="1">
    <citation type="submission" date="2023-05" db="EMBL/GenBank/DDBJ databases">
        <authorList>
            <person name="Stuckert A."/>
        </authorList>
    </citation>
    <scope>NUCLEOTIDE SEQUENCE</scope>
</reference>
<proteinExistence type="predicted"/>
<organism evidence="10 11">
    <name type="scientific">Staurois parvus</name>
    <dbReference type="NCBI Taxonomy" id="386267"/>
    <lineage>
        <taxon>Eukaryota</taxon>
        <taxon>Metazoa</taxon>
        <taxon>Chordata</taxon>
        <taxon>Craniata</taxon>
        <taxon>Vertebrata</taxon>
        <taxon>Euteleostomi</taxon>
        <taxon>Amphibia</taxon>
        <taxon>Batrachia</taxon>
        <taxon>Anura</taxon>
        <taxon>Neobatrachia</taxon>
        <taxon>Ranoidea</taxon>
        <taxon>Ranidae</taxon>
        <taxon>Staurois</taxon>
    </lineage>
</organism>
<gene>
    <name evidence="10" type="ORF">SPARVUS_LOCUS15970362</name>
</gene>
<dbReference type="EC" id="3.4.19.12" evidence="3"/>
<keyword evidence="7" id="KW-0788">Thiol protease</keyword>
<dbReference type="Pfam" id="PF21909">
    <property type="entry name" value="USP_UIM_N"/>
    <property type="match status" value="1"/>
</dbReference>
<keyword evidence="8" id="KW-0539">Nucleus</keyword>
<evidence type="ECO:0000256" key="4">
    <source>
        <dbReference type="ARBA" id="ARBA00022670"/>
    </source>
</evidence>
<dbReference type="InterPro" id="IPR054108">
    <property type="entry name" value="USP25/28_UIM"/>
</dbReference>
<evidence type="ECO:0000259" key="9">
    <source>
        <dbReference type="PROSITE" id="PS50235"/>
    </source>
</evidence>